<keyword evidence="6" id="KW-0443">Lipid metabolism</keyword>
<dbReference type="Gene3D" id="2.60.200.40">
    <property type="match status" value="1"/>
</dbReference>
<evidence type="ECO:0000256" key="6">
    <source>
        <dbReference type="ARBA" id="ARBA00023098"/>
    </source>
</evidence>
<feature type="domain" description="DAGKc" evidence="9">
    <location>
        <begin position="1"/>
        <end position="130"/>
    </location>
</feature>
<evidence type="ECO:0000256" key="3">
    <source>
        <dbReference type="ARBA" id="ARBA00022516"/>
    </source>
</evidence>
<dbReference type="EMBL" id="SNXO01000054">
    <property type="protein sequence ID" value="TDP47380.1"/>
    <property type="molecule type" value="Genomic_DNA"/>
</dbReference>
<comment type="cofactor">
    <cofactor evidence="1">
        <name>Mg(2+)</name>
        <dbReference type="ChEBI" id="CHEBI:18420"/>
    </cofactor>
</comment>
<evidence type="ECO:0000256" key="5">
    <source>
        <dbReference type="ARBA" id="ARBA00022842"/>
    </source>
</evidence>
<dbReference type="InterPro" id="IPR050187">
    <property type="entry name" value="Lipid_Phosphate_FormReg"/>
</dbReference>
<evidence type="ECO:0000256" key="7">
    <source>
        <dbReference type="ARBA" id="ARBA00023209"/>
    </source>
</evidence>
<dbReference type="RefSeq" id="WP_166635437.1">
    <property type="nucleotide sequence ID" value="NZ_SNXO01000054.1"/>
</dbReference>
<name>A0A4R6PWS7_9FIRM</name>
<evidence type="ECO:0000256" key="8">
    <source>
        <dbReference type="ARBA" id="ARBA00023264"/>
    </source>
</evidence>
<evidence type="ECO:0000256" key="4">
    <source>
        <dbReference type="ARBA" id="ARBA00022723"/>
    </source>
</evidence>
<sequence length="297" mass="31978">MKKALIIINPCAGTKQANRYFVQITDIFCKAGYETIVATTAKAGDGTVIARKRAKRVDLVVCIGGDGTFNEVVAGVLESGAGTPIGYIPAGSTNDFANSIGLPKGILPAARTIVEGEPMALDIGKFNGRYFSYVASFGAFTQTSYNVPQDLKNSLGHVAYLLEGIKDISTSLKPFKLRLKNEVGVYGGEYVFGAICNSTSMGGILTLDKDVVDMNDGKCEVLLIRSPRNLIELNQVLLALTSQNYSDSSLISFFSSSKVEIKADPDMPWTLDGEYQEGCEDIIVENVQSAIKIMVKK</sequence>
<dbReference type="PANTHER" id="PTHR12358:SF106">
    <property type="entry name" value="LIPID KINASE YEGS"/>
    <property type="match status" value="1"/>
</dbReference>
<dbReference type="AlphaFoldDB" id="A0A4R6PWS7"/>
<keyword evidence="7" id="KW-0594">Phospholipid biosynthesis</keyword>
<reference evidence="10 11" key="1">
    <citation type="submission" date="2019-03" db="EMBL/GenBank/DDBJ databases">
        <title>Genomic Encyclopedia of Type Strains, Phase IV (KMG-IV): sequencing the most valuable type-strain genomes for metagenomic binning, comparative biology and taxonomic classification.</title>
        <authorList>
            <person name="Goeker M."/>
        </authorList>
    </citation>
    <scope>NUCLEOTIDE SEQUENCE [LARGE SCALE GENOMIC DNA]</scope>
    <source>
        <strain evidence="10 11">DSM 28287</strain>
    </source>
</reference>
<dbReference type="InterPro" id="IPR017438">
    <property type="entry name" value="ATP-NAD_kinase_N"/>
</dbReference>
<dbReference type="InterPro" id="IPR001206">
    <property type="entry name" value="Diacylglycerol_kinase_cat_dom"/>
</dbReference>
<accession>A0A4R6PWS7</accession>
<comment type="similarity">
    <text evidence="2">Belongs to the diacylglycerol/lipid kinase family.</text>
</comment>
<evidence type="ECO:0000313" key="10">
    <source>
        <dbReference type="EMBL" id="TDP47380.1"/>
    </source>
</evidence>
<keyword evidence="4" id="KW-0479">Metal-binding</keyword>
<dbReference type="GO" id="GO:0046872">
    <property type="term" value="F:metal ion binding"/>
    <property type="evidence" value="ECO:0007669"/>
    <property type="project" value="UniProtKB-KW"/>
</dbReference>
<dbReference type="GO" id="GO:0008654">
    <property type="term" value="P:phospholipid biosynthetic process"/>
    <property type="evidence" value="ECO:0007669"/>
    <property type="project" value="UniProtKB-KW"/>
</dbReference>
<dbReference type="InterPro" id="IPR016064">
    <property type="entry name" value="NAD/diacylglycerol_kinase_sf"/>
</dbReference>
<dbReference type="GO" id="GO:0005886">
    <property type="term" value="C:plasma membrane"/>
    <property type="evidence" value="ECO:0007669"/>
    <property type="project" value="TreeGrafter"/>
</dbReference>
<evidence type="ECO:0000256" key="2">
    <source>
        <dbReference type="ARBA" id="ARBA00005983"/>
    </source>
</evidence>
<proteinExistence type="inferred from homology"/>
<comment type="caution">
    <text evidence="10">The sequence shown here is derived from an EMBL/GenBank/DDBJ whole genome shotgun (WGS) entry which is preliminary data.</text>
</comment>
<dbReference type="Pfam" id="PF00781">
    <property type="entry name" value="DAGK_cat"/>
    <property type="match status" value="1"/>
</dbReference>
<keyword evidence="10" id="KW-0418">Kinase</keyword>
<dbReference type="PANTHER" id="PTHR12358">
    <property type="entry name" value="SPHINGOSINE KINASE"/>
    <property type="match status" value="1"/>
</dbReference>
<evidence type="ECO:0000313" key="11">
    <source>
        <dbReference type="Proteomes" id="UP000295500"/>
    </source>
</evidence>
<dbReference type="PROSITE" id="PS50146">
    <property type="entry name" value="DAGK"/>
    <property type="match status" value="1"/>
</dbReference>
<dbReference type="GO" id="GO:0004143">
    <property type="term" value="F:ATP-dependent diacylglycerol kinase activity"/>
    <property type="evidence" value="ECO:0007669"/>
    <property type="project" value="TreeGrafter"/>
</dbReference>
<dbReference type="Proteomes" id="UP000295500">
    <property type="component" value="Unassembled WGS sequence"/>
</dbReference>
<evidence type="ECO:0000259" key="9">
    <source>
        <dbReference type="PROSITE" id="PS50146"/>
    </source>
</evidence>
<keyword evidence="3" id="KW-0444">Lipid biosynthesis</keyword>
<dbReference type="NCBIfam" id="TIGR00147">
    <property type="entry name" value="YegS/Rv2252/BmrU family lipid kinase"/>
    <property type="match status" value="1"/>
</dbReference>
<keyword evidence="8" id="KW-1208">Phospholipid metabolism</keyword>
<dbReference type="InterPro" id="IPR005218">
    <property type="entry name" value="Diacylglycerol/lipid_kinase"/>
</dbReference>
<dbReference type="GO" id="GO:0005524">
    <property type="term" value="F:ATP binding"/>
    <property type="evidence" value="ECO:0007669"/>
    <property type="project" value="InterPro"/>
</dbReference>
<organism evidence="10 11">
    <name type="scientific">Aminicella lysinilytica</name>
    <dbReference type="NCBI Taxonomy" id="433323"/>
    <lineage>
        <taxon>Bacteria</taxon>
        <taxon>Bacillati</taxon>
        <taxon>Bacillota</taxon>
        <taxon>Clostridia</taxon>
        <taxon>Peptostreptococcales</taxon>
        <taxon>Anaerovoracaceae</taxon>
        <taxon>Aminicella</taxon>
    </lineage>
</organism>
<evidence type="ECO:0000256" key="1">
    <source>
        <dbReference type="ARBA" id="ARBA00001946"/>
    </source>
</evidence>
<dbReference type="SMART" id="SM00046">
    <property type="entry name" value="DAGKc"/>
    <property type="match status" value="1"/>
</dbReference>
<dbReference type="SUPFAM" id="SSF111331">
    <property type="entry name" value="NAD kinase/diacylglycerol kinase-like"/>
    <property type="match status" value="1"/>
</dbReference>
<protein>
    <submittedName>
        <fullName evidence="10">YegS/Rv2252/BmrU family lipid kinase</fullName>
    </submittedName>
</protein>
<gene>
    <name evidence="10" type="ORF">EV211_1543</name>
</gene>
<dbReference type="Gene3D" id="3.40.50.10330">
    <property type="entry name" value="Probable inorganic polyphosphate/atp-NAD kinase, domain 1"/>
    <property type="match status" value="1"/>
</dbReference>
<keyword evidence="11" id="KW-1185">Reference proteome</keyword>
<keyword evidence="5" id="KW-0460">Magnesium</keyword>
<keyword evidence="10" id="KW-0808">Transferase</keyword>